<dbReference type="InterPro" id="IPR051928">
    <property type="entry name" value="NorD/CobT"/>
</dbReference>
<evidence type="ECO:0000313" key="4">
    <source>
        <dbReference type="Proteomes" id="UP000806285"/>
    </source>
</evidence>
<feature type="region of interest" description="Disordered" evidence="1">
    <location>
        <begin position="209"/>
        <end position="239"/>
    </location>
</feature>
<name>A0ABR9S2A6_9BURK</name>
<organism evidence="3 4">
    <name type="scientific">Ramlibacter pallidus</name>
    <dbReference type="NCBI Taxonomy" id="2780087"/>
    <lineage>
        <taxon>Bacteria</taxon>
        <taxon>Pseudomonadati</taxon>
        <taxon>Pseudomonadota</taxon>
        <taxon>Betaproteobacteria</taxon>
        <taxon>Burkholderiales</taxon>
        <taxon>Comamonadaceae</taxon>
        <taxon>Ramlibacter</taxon>
    </lineage>
</organism>
<evidence type="ECO:0000256" key="1">
    <source>
        <dbReference type="SAM" id="MobiDB-lite"/>
    </source>
</evidence>
<dbReference type="RefSeq" id="WP_193676231.1">
    <property type="nucleotide sequence ID" value="NZ_JADDIV010000002.1"/>
</dbReference>
<dbReference type="SUPFAM" id="SSF53300">
    <property type="entry name" value="vWA-like"/>
    <property type="match status" value="1"/>
</dbReference>
<keyword evidence="4" id="KW-1185">Reference proteome</keyword>
<dbReference type="InterPro" id="IPR036465">
    <property type="entry name" value="vWFA_dom_sf"/>
</dbReference>
<reference evidence="3 4" key="1">
    <citation type="submission" date="2020-10" db="EMBL/GenBank/DDBJ databases">
        <title>Ramlibacter sp. HM2 16S ribosomal RNA gene Genome sequencing and assembly.</title>
        <authorList>
            <person name="Kang M."/>
        </authorList>
    </citation>
    <scope>NUCLEOTIDE SEQUENCE [LARGE SCALE GENOMIC DNA]</scope>
    <source>
        <strain evidence="3 4">HM2</strain>
    </source>
</reference>
<dbReference type="InterPro" id="IPR002035">
    <property type="entry name" value="VWF_A"/>
</dbReference>
<dbReference type="SMART" id="SM00327">
    <property type="entry name" value="VWA"/>
    <property type="match status" value="1"/>
</dbReference>
<dbReference type="EMBL" id="JADDIV010000002">
    <property type="protein sequence ID" value="MBE7367647.1"/>
    <property type="molecule type" value="Genomic_DNA"/>
</dbReference>
<accession>A0ABR9S2A6</accession>
<dbReference type="Proteomes" id="UP000806285">
    <property type="component" value="Unassembled WGS sequence"/>
</dbReference>
<dbReference type="PANTHER" id="PTHR41248:SF1">
    <property type="entry name" value="NORD PROTEIN"/>
    <property type="match status" value="1"/>
</dbReference>
<dbReference type="Gene3D" id="3.40.50.410">
    <property type="entry name" value="von Willebrand factor, type A domain"/>
    <property type="match status" value="1"/>
</dbReference>
<feature type="domain" description="VWFA" evidence="2">
    <location>
        <begin position="337"/>
        <end position="499"/>
    </location>
</feature>
<protein>
    <submittedName>
        <fullName evidence="3">VWA domain-containing protein</fullName>
    </submittedName>
</protein>
<evidence type="ECO:0000313" key="3">
    <source>
        <dbReference type="EMBL" id="MBE7367647.1"/>
    </source>
</evidence>
<evidence type="ECO:0000259" key="2">
    <source>
        <dbReference type="PROSITE" id="PS50234"/>
    </source>
</evidence>
<proteinExistence type="predicted"/>
<dbReference type="Pfam" id="PF13519">
    <property type="entry name" value="VWA_2"/>
    <property type="match status" value="1"/>
</dbReference>
<gene>
    <name evidence="3" type="ORF">IM787_08730</name>
</gene>
<sequence>MPLSSEPGAAWLHALWGQRAALVPLENGPRAILSGRDGADRVLHLPPAMTGRATVHAAAAHAAAHWRFGGGPQARATLKPVQQALFGVLEDARIEAHAMADLPGLRALWLPFHAGPDAPAGNGFDALLARLARSLLDPSHADPHPWVVRAQTAFGRAASDSAAIRELASRLGNEIGQMRLPFNPRTYVTHAAYRDDGSWLWEPDAELPASDTPLAAAGEPQGGAGTEAVDAPPEAPPTNYAEWDARIGRYRADWCSVYLAARPAAAVTRRLPTAAPAQVARVLHSLPADAPRHGGRAAWGDEFHAMALVDAQVQRRARQVPETRVYRRREALPARWAVQVLLDTSASTAQRTASGGAWLDHAAALALACADQLEATGHDCALLAFRSRTRQRVELQPLKHWDEPARRGDIARRVAALRGEGSTRTGGALRHAAALALDRARSAGRRPAILLFSDGEPHDLDVPDPAYLRADLRRAIAEAEAAGIAVRCVGAAPFLQWGA</sequence>
<dbReference type="PANTHER" id="PTHR41248">
    <property type="entry name" value="NORD PROTEIN"/>
    <property type="match status" value="1"/>
</dbReference>
<comment type="caution">
    <text evidence="3">The sequence shown here is derived from an EMBL/GenBank/DDBJ whole genome shotgun (WGS) entry which is preliminary data.</text>
</comment>
<dbReference type="PROSITE" id="PS50234">
    <property type="entry name" value="VWFA"/>
    <property type="match status" value="1"/>
</dbReference>